<dbReference type="PANTHER" id="PTHR37816:SF3">
    <property type="entry name" value="MODULATES DNA TOPOLOGY"/>
    <property type="match status" value="1"/>
</dbReference>
<evidence type="ECO:0000313" key="2">
    <source>
        <dbReference type="Proteomes" id="UP001501411"/>
    </source>
</evidence>
<dbReference type="Proteomes" id="UP001501411">
    <property type="component" value="Unassembled WGS sequence"/>
</dbReference>
<dbReference type="EMBL" id="BAABIQ010000002">
    <property type="protein sequence ID" value="GAA4778642.1"/>
    <property type="molecule type" value="Genomic_DNA"/>
</dbReference>
<organism evidence="1 2">
    <name type="scientific">Olivibacter ginsenosidimutans</name>
    <dbReference type="NCBI Taxonomy" id="1176537"/>
    <lineage>
        <taxon>Bacteria</taxon>
        <taxon>Pseudomonadati</taxon>
        <taxon>Bacteroidota</taxon>
        <taxon>Sphingobacteriia</taxon>
        <taxon>Sphingobacteriales</taxon>
        <taxon>Sphingobacteriaceae</taxon>
        <taxon>Olivibacter</taxon>
    </lineage>
</organism>
<sequence length="72" mass="8386">MNMDLGNRIMIIGSCGADKTTLSKQLGKLLALPIIHLDKEYWKPNWVKSSKEEWEAKQNKFVVKLHIIQQFM</sequence>
<reference evidence="2" key="1">
    <citation type="journal article" date="2019" name="Int. J. Syst. Evol. Microbiol.">
        <title>The Global Catalogue of Microorganisms (GCM) 10K type strain sequencing project: providing services to taxonomists for standard genome sequencing and annotation.</title>
        <authorList>
            <consortium name="The Broad Institute Genomics Platform"/>
            <consortium name="The Broad Institute Genome Sequencing Center for Infectious Disease"/>
            <person name="Wu L."/>
            <person name="Ma J."/>
        </authorList>
    </citation>
    <scope>NUCLEOTIDE SEQUENCE [LARGE SCALE GENOMIC DNA]</scope>
    <source>
        <strain evidence="2">JCM 18200</strain>
    </source>
</reference>
<comment type="caution">
    <text evidence="1">The sequence shown here is derived from an EMBL/GenBank/DDBJ whole genome shotgun (WGS) entry which is preliminary data.</text>
</comment>
<name>A0ABP9ACS1_9SPHI</name>
<gene>
    <name evidence="1" type="ORF">GCM10023231_01470</name>
</gene>
<dbReference type="InterPro" id="IPR027417">
    <property type="entry name" value="P-loop_NTPase"/>
</dbReference>
<protein>
    <recommendedName>
        <fullName evidence="3">AAA family ATPase</fullName>
    </recommendedName>
</protein>
<dbReference type="InterPro" id="IPR052922">
    <property type="entry name" value="Cytidylate_Kinase-2"/>
</dbReference>
<evidence type="ECO:0008006" key="3">
    <source>
        <dbReference type="Google" id="ProtNLM"/>
    </source>
</evidence>
<dbReference type="Gene3D" id="3.40.50.300">
    <property type="entry name" value="P-loop containing nucleotide triphosphate hydrolases"/>
    <property type="match status" value="1"/>
</dbReference>
<keyword evidence="2" id="KW-1185">Reference proteome</keyword>
<dbReference type="SUPFAM" id="SSF52540">
    <property type="entry name" value="P-loop containing nucleoside triphosphate hydrolases"/>
    <property type="match status" value="1"/>
</dbReference>
<proteinExistence type="predicted"/>
<evidence type="ECO:0000313" key="1">
    <source>
        <dbReference type="EMBL" id="GAA4778642.1"/>
    </source>
</evidence>
<dbReference type="PANTHER" id="PTHR37816">
    <property type="entry name" value="YALI0E33011P"/>
    <property type="match status" value="1"/>
</dbReference>
<accession>A0ABP9ACS1</accession>